<comment type="caution">
    <text evidence="1">The sequence shown here is derived from an EMBL/GenBank/DDBJ whole genome shotgun (WGS) entry which is preliminary data.</text>
</comment>
<feature type="non-terminal residue" evidence="1">
    <location>
        <position position="1"/>
    </location>
</feature>
<dbReference type="Proteomes" id="UP000234323">
    <property type="component" value="Unassembled WGS sequence"/>
</dbReference>
<feature type="non-terminal residue" evidence="1">
    <location>
        <position position="78"/>
    </location>
</feature>
<dbReference type="AlphaFoldDB" id="A0A2I1GU70"/>
<dbReference type="InterPro" id="IPR011990">
    <property type="entry name" value="TPR-like_helical_dom_sf"/>
</dbReference>
<proteinExistence type="predicted"/>
<evidence type="ECO:0000313" key="1">
    <source>
        <dbReference type="EMBL" id="PKY50189.1"/>
    </source>
</evidence>
<keyword evidence="2" id="KW-1185">Reference proteome</keyword>
<dbReference type="Gene3D" id="1.25.40.10">
    <property type="entry name" value="Tetratricopeptide repeat domain"/>
    <property type="match status" value="1"/>
</dbReference>
<name>A0A2I1GU70_9GLOM</name>
<sequence length="78" mass="8938">EAIKWYKKSANNGYDRARKKLAELSLLESEENEIETQQQIIQHWNLNYGLFLDGSNIQPSNKPVLVNDGDLDISVYNG</sequence>
<dbReference type="EMBL" id="LLXI01000837">
    <property type="protein sequence ID" value="PKY50189.1"/>
    <property type="molecule type" value="Genomic_DNA"/>
</dbReference>
<protein>
    <submittedName>
        <fullName evidence="1">Uncharacterized protein</fullName>
    </submittedName>
</protein>
<gene>
    <name evidence="1" type="ORF">RhiirA4_446228</name>
</gene>
<reference evidence="1 2" key="1">
    <citation type="submission" date="2015-10" db="EMBL/GenBank/DDBJ databases">
        <title>Genome analyses suggest a sexual origin of heterokaryosis in a supposedly ancient asexual fungus.</title>
        <authorList>
            <person name="Ropars J."/>
            <person name="Sedzielewska K."/>
            <person name="Noel J."/>
            <person name="Charron P."/>
            <person name="Farinelli L."/>
            <person name="Marton T."/>
            <person name="Kruger M."/>
            <person name="Pelin A."/>
            <person name="Brachmann A."/>
            <person name="Corradi N."/>
        </authorList>
    </citation>
    <scope>NUCLEOTIDE SEQUENCE [LARGE SCALE GENOMIC DNA]</scope>
    <source>
        <strain evidence="1 2">A4</strain>
    </source>
</reference>
<evidence type="ECO:0000313" key="2">
    <source>
        <dbReference type="Proteomes" id="UP000234323"/>
    </source>
</evidence>
<accession>A0A2I1GU70</accession>
<organism evidence="1 2">
    <name type="scientific">Rhizophagus irregularis</name>
    <dbReference type="NCBI Taxonomy" id="588596"/>
    <lineage>
        <taxon>Eukaryota</taxon>
        <taxon>Fungi</taxon>
        <taxon>Fungi incertae sedis</taxon>
        <taxon>Mucoromycota</taxon>
        <taxon>Glomeromycotina</taxon>
        <taxon>Glomeromycetes</taxon>
        <taxon>Glomerales</taxon>
        <taxon>Glomeraceae</taxon>
        <taxon>Rhizophagus</taxon>
    </lineage>
</organism>